<dbReference type="GO" id="GO:0003677">
    <property type="term" value="F:DNA binding"/>
    <property type="evidence" value="ECO:0007669"/>
    <property type="project" value="UniProtKB-KW"/>
</dbReference>
<evidence type="ECO:0000256" key="1">
    <source>
        <dbReference type="ARBA" id="ARBA00023015"/>
    </source>
</evidence>
<dbReference type="Proteomes" id="UP000076510">
    <property type="component" value="Unassembled WGS sequence"/>
</dbReference>
<keyword evidence="3" id="KW-0804">Transcription</keyword>
<keyword evidence="1" id="KW-0805">Transcription regulation</keyword>
<dbReference type="PANTHER" id="PTHR43537:SF54">
    <property type="entry name" value="TRANSCRIPTIONAL REGULATOR, GNTR FAMILY"/>
    <property type="match status" value="1"/>
</dbReference>
<dbReference type="PANTHER" id="PTHR43537">
    <property type="entry name" value="TRANSCRIPTIONAL REGULATOR, GNTR FAMILY"/>
    <property type="match status" value="1"/>
</dbReference>
<dbReference type="Gene3D" id="1.10.10.10">
    <property type="entry name" value="Winged helix-like DNA-binding domain superfamily/Winged helix DNA-binding domain"/>
    <property type="match status" value="1"/>
</dbReference>
<comment type="caution">
    <text evidence="4">The sequence shown here is derived from an EMBL/GenBank/DDBJ whole genome shotgun (WGS) entry which is preliminary data.</text>
</comment>
<gene>
    <name evidence="4" type="ORF">AV649_13890</name>
</gene>
<evidence type="ECO:0000256" key="2">
    <source>
        <dbReference type="ARBA" id="ARBA00023125"/>
    </source>
</evidence>
<evidence type="ECO:0000313" key="5">
    <source>
        <dbReference type="Proteomes" id="UP000076510"/>
    </source>
</evidence>
<evidence type="ECO:0000256" key="3">
    <source>
        <dbReference type="ARBA" id="ARBA00023163"/>
    </source>
</evidence>
<protein>
    <submittedName>
        <fullName evidence="4">Uncharacterized protein</fullName>
    </submittedName>
</protein>
<dbReference type="PROSITE" id="PS50949">
    <property type="entry name" value="HTH_GNTR"/>
    <property type="match status" value="1"/>
</dbReference>
<dbReference type="GO" id="GO:0003700">
    <property type="term" value="F:DNA-binding transcription factor activity"/>
    <property type="evidence" value="ECO:0007669"/>
    <property type="project" value="InterPro"/>
</dbReference>
<proteinExistence type="predicted"/>
<keyword evidence="2" id="KW-0238">DNA-binding</keyword>
<name>A0A163M5C9_9BACI</name>
<reference evidence="5" key="1">
    <citation type="submission" date="2016-01" db="EMBL/GenBank/DDBJ databases">
        <title>Whole genome sequencing of Bhargavaea cecembensis T14.</title>
        <authorList>
            <person name="Hong K.W."/>
        </authorList>
    </citation>
    <scope>NUCLEOTIDE SEQUENCE [LARGE SCALE GENOMIC DNA]</scope>
    <source>
        <strain evidence="5">M19</strain>
    </source>
</reference>
<dbReference type="CDD" id="cd07377">
    <property type="entry name" value="WHTH_GntR"/>
    <property type="match status" value="1"/>
</dbReference>
<dbReference type="InterPro" id="IPR000524">
    <property type="entry name" value="Tscrpt_reg_HTH_GntR"/>
</dbReference>
<evidence type="ECO:0000313" key="4">
    <source>
        <dbReference type="EMBL" id="KZE51897.1"/>
    </source>
</evidence>
<dbReference type="SMART" id="SM00345">
    <property type="entry name" value="HTH_GNTR"/>
    <property type="match status" value="1"/>
</dbReference>
<dbReference type="SUPFAM" id="SSF46785">
    <property type="entry name" value="Winged helix' DNA-binding domain"/>
    <property type="match status" value="1"/>
</dbReference>
<dbReference type="PRINTS" id="PR00035">
    <property type="entry name" value="HTHGNTR"/>
</dbReference>
<sequence>MKSDVNSLKSHPKVYIGIVHQLKEIISNDGLTPGDKLPSERELSERLNVGRSSVREALRALELLGLIETRRGEGTFLRDFREHHLIDLLGMFILEDHKTQNDILHMKIMIEKEALRALFIEKESLKGMAEEIQAAEDLSLGDVLNEIVRHAPNHLAHRIWNILNDYETLICGKTPLCTDLKKDILSMLEGIGNQDKEAVQEAYKKVRNNVDGELTVSNIFF</sequence>
<dbReference type="InterPro" id="IPR036390">
    <property type="entry name" value="WH_DNA-bd_sf"/>
</dbReference>
<dbReference type="RefSeq" id="WP_053072010.1">
    <property type="nucleotide sequence ID" value="NZ_CAXQIX010000036.1"/>
</dbReference>
<dbReference type="AlphaFoldDB" id="A0A163M5C9"/>
<dbReference type="EMBL" id="LQQY01000006">
    <property type="protein sequence ID" value="KZE51897.1"/>
    <property type="molecule type" value="Genomic_DNA"/>
</dbReference>
<dbReference type="InterPro" id="IPR036388">
    <property type="entry name" value="WH-like_DNA-bd_sf"/>
</dbReference>
<accession>A0A163M5C9</accession>
<organism evidence="4 5">
    <name type="scientific">Rossellomorea marisflavi</name>
    <dbReference type="NCBI Taxonomy" id="189381"/>
    <lineage>
        <taxon>Bacteria</taxon>
        <taxon>Bacillati</taxon>
        <taxon>Bacillota</taxon>
        <taxon>Bacilli</taxon>
        <taxon>Bacillales</taxon>
        <taxon>Bacillaceae</taxon>
        <taxon>Rossellomorea</taxon>
    </lineage>
</organism>
<dbReference type="Pfam" id="PF00392">
    <property type="entry name" value="GntR"/>
    <property type="match status" value="1"/>
</dbReference>
<dbReference type="OrthoDB" id="9799482at2"/>